<feature type="transmembrane region" description="Helical" evidence="10">
    <location>
        <begin position="86"/>
        <end position="106"/>
    </location>
</feature>
<dbReference type="OrthoDB" id="5670831at2"/>
<dbReference type="InterPro" id="IPR004812">
    <property type="entry name" value="Efflux_drug-R_Bcr/CmlA"/>
</dbReference>
<dbReference type="EMBL" id="PYMB01000041">
    <property type="protein sequence ID" value="PSW04289.1"/>
    <property type="molecule type" value="Genomic_DNA"/>
</dbReference>
<sequence length="381" mass="40414">MLTGLSAMSISIFLPSLPQMAEYFNVEYSVMQFAVSGYIAMNAVVQFFIGPLSDRFGRRTMMLWSCVVFLLATLGCLLTSNAYLFLFYRTIQAVIVSAGVIARAVVRDIADEHESASMIGYIMMGMSMVPMVAPTVGGFLGEWMGWQSSFVLMLVAGLAITALAFWDMGETAPQSHSSLAAQLKNYPSILKDSRFWAYCLITMFANGSFFIFLSGGPLVGSVVFGLSPSEFGLYFAITPLGYLVGNYLSGRFSKRFGMQKMIAAGIALSLVGLIAILVLGFAHMSTATVFFGLMALVGLGNGLILPNATVGMLMVKPEMVGSASGLGAAIMTGGGAVLSVGAGFAVYEGAGVMPITGLMTATFILVVVLFGWSQKLSSVAK</sequence>
<evidence type="ECO:0000256" key="1">
    <source>
        <dbReference type="ARBA" id="ARBA00003279"/>
    </source>
</evidence>
<dbReference type="InterPro" id="IPR020846">
    <property type="entry name" value="MFS_dom"/>
</dbReference>
<dbReference type="CDD" id="cd17320">
    <property type="entry name" value="MFS_MdfA_MDR_like"/>
    <property type="match status" value="1"/>
</dbReference>
<keyword evidence="6" id="KW-1003">Cell membrane</keyword>
<accession>A0A2T3MWL5</accession>
<feature type="transmembrane region" description="Helical" evidence="10">
    <location>
        <begin position="289"/>
        <end position="314"/>
    </location>
</feature>
<evidence type="ECO:0000256" key="10">
    <source>
        <dbReference type="RuleBase" id="RU365088"/>
    </source>
</evidence>
<dbReference type="Proteomes" id="UP000241346">
    <property type="component" value="Unassembled WGS sequence"/>
</dbReference>
<comment type="caution">
    <text evidence="12">The sequence shown here is derived from an EMBL/GenBank/DDBJ whole genome shotgun (WGS) entry which is preliminary data.</text>
</comment>
<dbReference type="Gene3D" id="1.20.1720.10">
    <property type="entry name" value="Multidrug resistance protein D"/>
    <property type="match status" value="1"/>
</dbReference>
<evidence type="ECO:0000256" key="2">
    <source>
        <dbReference type="ARBA" id="ARBA00004651"/>
    </source>
</evidence>
<evidence type="ECO:0000259" key="11">
    <source>
        <dbReference type="PROSITE" id="PS50850"/>
    </source>
</evidence>
<evidence type="ECO:0000256" key="7">
    <source>
        <dbReference type="ARBA" id="ARBA00022692"/>
    </source>
</evidence>
<dbReference type="NCBIfam" id="TIGR00710">
    <property type="entry name" value="efflux_Bcr_CflA"/>
    <property type="match status" value="1"/>
</dbReference>
<evidence type="ECO:0000313" key="13">
    <source>
        <dbReference type="Proteomes" id="UP000241346"/>
    </source>
</evidence>
<evidence type="ECO:0000256" key="5">
    <source>
        <dbReference type="ARBA" id="ARBA00022448"/>
    </source>
</evidence>
<dbReference type="InterPro" id="IPR036259">
    <property type="entry name" value="MFS_trans_sf"/>
</dbReference>
<dbReference type="InterPro" id="IPR001958">
    <property type="entry name" value="Tet-R_TetA/multi-R_MdtG-like"/>
</dbReference>
<keyword evidence="9 10" id="KW-0472">Membrane</keyword>
<feature type="transmembrane region" description="Helical" evidence="10">
    <location>
        <begin position="146"/>
        <end position="166"/>
    </location>
</feature>
<evidence type="ECO:0000256" key="6">
    <source>
        <dbReference type="ARBA" id="ARBA00022475"/>
    </source>
</evidence>
<dbReference type="InterPro" id="IPR050189">
    <property type="entry name" value="MFS_Efflux_Transporters"/>
</dbReference>
<dbReference type="GO" id="GO:1990961">
    <property type="term" value="P:xenobiotic detoxification by transmembrane export across the plasma membrane"/>
    <property type="evidence" value="ECO:0007669"/>
    <property type="project" value="InterPro"/>
</dbReference>
<dbReference type="InterPro" id="IPR005829">
    <property type="entry name" value="Sugar_transporter_CS"/>
</dbReference>
<gene>
    <name evidence="12" type="ORF">C9J01_28320</name>
</gene>
<evidence type="ECO:0000256" key="9">
    <source>
        <dbReference type="ARBA" id="ARBA00023136"/>
    </source>
</evidence>
<name>A0A2T3MWL5_9GAMM</name>
<dbReference type="SUPFAM" id="SSF103473">
    <property type="entry name" value="MFS general substrate transporter"/>
    <property type="match status" value="1"/>
</dbReference>
<keyword evidence="5 10" id="KW-0813">Transport</keyword>
<keyword evidence="7 10" id="KW-0812">Transmembrane</keyword>
<protein>
    <recommendedName>
        <fullName evidence="10">Bcr/CflA family efflux transporter</fullName>
    </recommendedName>
</protein>
<feature type="domain" description="Major facilitator superfamily (MFS) profile" evidence="11">
    <location>
        <begin position="1"/>
        <end position="375"/>
    </location>
</feature>
<keyword evidence="8 10" id="KW-1133">Transmembrane helix</keyword>
<dbReference type="PRINTS" id="PR01035">
    <property type="entry name" value="TCRTETA"/>
</dbReference>
<dbReference type="PROSITE" id="PS00216">
    <property type="entry name" value="SUGAR_TRANSPORT_1"/>
    <property type="match status" value="1"/>
</dbReference>
<comment type="subcellular location">
    <subcellularLocation>
        <location evidence="10">Cell inner membrane</location>
        <topology evidence="10">Multi-pass membrane protein</topology>
    </subcellularLocation>
    <subcellularLocation>
        <location evidence="2">Cell membrane</location>
        <topology evidence="2">Multi-pass membrane protein</topology>
    </subcellularLocation>
</comment>
<dbReference type="AlphaFoldDB" id="A0A2T3MWL5"/>
<feature type="transmembrane region" description="Helical" evidence="10">
    <location>
        <begin position="61"/>
        <end position="80"/>
    </location>
</feature>
<evidence type="ECO:0000256" key="8">
    <source>
        <dbReference type="ARBA" id="ARBA00022989"/>
    </source>
</evidence>
<keyword evidence="10" id="KW-0997">Cell inner membrane</keyword>
<proteinExistence type="inferred from homology"/>
<organism evidence="12 13">
    <name type="scientific">Photobacterium rosenbergii</name>
    <dbReference type="NCBI Taxonomy" id="294936"/>
    <lineage>
        <taxon>Bacteria</taxon>
        <taxon>Pseudomonadati</taxon>
        <taxon>Pseudomonadota</taxon>
        <taxon>Gammaproteobacteria</taxon>
        <taxon>Vibrionales</taxon>
        <taxon>Vibrionaceae</taxon>
        <taxon>Photobacterium</taxon>
    </lineage>
</organism>
<dbReference type="GO" id="GO:0042910">
    <property type="term" value="F:xenobiotic transmembrane transporter activity"/>
    <property type="evidence" value="ECO:0007669"/>
    <property type="project" value="InterPro"/>
</dbReference>
<evidence type="ECO:0000256" key="4">
    <source>
        <dbReference type="ARBA" id="ARBA00007520"/>
    </source>
</evidence>
<feature type="transmembrane region" description="Helical" evidence="10">
    <location>
        <begin position="231"/>
        <end position="249"/>
    </location>
</feature>
<comment type="caution">
    <text evidence="10">Lacks conserved residue(s) required for the propagation of feature annotation.</text>
</comment>
<comment type="similarity">
    <text evidence="3 10">Belongs to the major facilitator superfamily. Bcr/CmlA family.</text>
</comment>
<evidence type="ECO:0000256" key="3">
    <source>
        <dbReference type="ARBA" id="ARBA00006236"/>
    </source>
</evidence>
<comment type="function">
    <text evidence="1">Resistance to tetracycline by an active tetracycline efflux. This is an energy-dependent process that decreases the accumulation of the antibiotic in whole cells. This protein functions as a metal-tetracycline/H(+) antiporter.</text>
</comment>
<feature type="transmembrane region" description="Helical" evidence="10">
    <location>
        <begin position="28"/>
        <end position="49"/>
    </location>
</feature>
<feature type="transmembrane region" description="Helical" evidence="10">
    <location>
        <begin position="353"/>
        <end position="372"/>
    </location>
</feature>
<reference evidence="12 13" key="1">
    <citation type="submission" date="2018-03" db="EMBL/GenBank/DDBJ databases">
        <title>Whole genome sequencing of Histamine producing bacteria.</title>
        <authorList>
            <person name="Butler K."/>
        </authorList>
    </citation>
    <scope>NUCLEOTIDE SEQUENCE [LARGE SCALE GENOMIC DNA]</scope>
    <source>
        <strain evidence="12 13">DSM 19138</strain>
    </source>
</reference>
<comment type="similarity">
    <text evidence="4">Belongs to the major facilitator superfamily. TCR/Tet family.</text>
</comment>
<dbReference type="PANTHER" id="PTHR43124:SF3">
    <property type="entry name" value="CHLORAMPHENICOL EFFLUX PUMP RV0191"/>
    <property type="match status" value="1"/>
</dbReference>
<dbReference type="InterPro" id="IPR011701">
    <property type="entry name" value="MFS"/>
</dbReference>
<dbReference type="PANTHER" id="PTHR43124">
    <property type="entry name" value="PURINE EFFLUX PUMP PBUE"/>
    <property type="match status" value="1"/>
</dbReference>
<feature type="transmembrane region" description="Helical" evidence="10">
    <location>
        <begin position="261"/>
        <end position="283"/>
    </location>
</feature>
<dbReference type="PROSITE" id="PS50850">
    <property type="entry name" value="MFS"/>
    <property type="match status" value="1"/>
</dbReference>
<feature type="transmembrane region" description="Helical" evidence="10">
    <location>
        <begin position="118"/>
        <end position="140"/>
    </location>
</feature>
<evidence type="ECO:0000313" key="12">
    <source>
        <dbReference type="EMBL" id="PSW04289.1"/>
    </source>
</evidence>
<feature type="transmembrane region" description="Helical" evidence="10">
    <location>
        <begin position="195"/>
        <end position="219"/>
    </location>
</feature>
<feature type="transmembrane region" description="Helical" evidence="10">
    <location>
        <begin position="326"/>
        <end position="347"/>
    </location>
</feature>
<dbReference type="GO" id="GO:0005886">
    <property type="term" value="C:plasma membrane"/>
    <property type="evidence" value="ECO:0007669"/>
    <property type="project" value="UniProtKB-SubCell"/>
</dbReference>
<dbReference type="Pfam" id="PF07690">
    <property type="entry name" value="MFS_1"/>
    <property type="match status" value="1"/>
</dbReference>